<dbReference type="InterPro" id="IPR003439">
    <property type="entry name" value="ABC_transporter-like_ATP-bd"/>
</dbReference>
<evidence type="ECO:0000256" key="5">
    <source>
        <dbReference type="ARBA" id="ARBA00022840"/>
    </source>
</evidence>
<sequence>MASGTDLLRIENLDVSFSIYGDKLRVVKSANLRVLPGKVTALVGESGSGKSIISQSIMGILPTPAQATGRILFTDPLDGQMTNILELPRDSMAMRQLRGARMANIFQEPMTSLSPLHTVGNQISEALRIHNPGISRAEQREKTEEMLGLVGFQNPHRTFDMYPFELSGGMRQRAMIAMALICNPALLIADEPTTALDVTIQAQILGLLRSLQQKFNMAMLLITHDLGVVANMADEVVVIYHGEIMEAGPVDTIFRQPQHRYLRALMSAVPHFDMKPGERLKSLRDVPVNLSTFSGKKKYAKTHGANGAPEVLLSVRNLSKTYMSKASGMFGRKGGLQISAVDDVSFDIRRGECLGLVGESGCGKTTVSKILMRAVRPNSGSVMFDDGQGKIDVLAVKGDDLMDLRTKIQMVFQDPVSSLSPRMTIRNILSEPLEIHSHGDSSERKEKVKGLMQAIGLDQHYLSRYPHSFSGGQRQRIGIARALALGPKLLILDEPVSALDVSVQAQILNLLKDLQKELGLTYLFISHNLAVVDYMADRIAVMARGRIVEIAPREIILRDPVHPYTRSLLAAVPFPDLDRPLDFSALNAEGSAAKQNWGPHFAEDEGVDLAYADLGGGHFVRARRDADVQELRTW</sequence>
<dbReference type="PANTHER" id="PTHR43776:SF7">
    <property type="entry name" value="D,D-DIPEPTIDE TRANSPORT ATP-BINDING PROTEIN DDPF-RELATED"/>
    <property type="match status" value="1"/>
</dbReference>
<protein>
    <submittedName>
        <fullName evidence="7">ABC transporter ATP-binding protein</fullName>
    </submittedName>
</protein>
<dbReference type="CDD" id="cd03257">
    <property type="entry name" value="ABC_NikE_OppD_transporters"/>
    <property type="match status" value="2"/>
</dbReference>
<comment type="caution">
    <text evidence="7">The sequence shown here is derived from an EMBL/GenBank/DDBJ whole genome shotgun (WGS) entry which is preliminary data.</text>
</comment>
<organism evidence="7 8">
    <name type="scientific">Rhizobium calliandrae</name>
    <dbReference type="NCBI Taxonomy" id="1312182"/>
    <lineage>
        <taxon>Bacteria</taxon>
        <taxon>Pseudomonadati</taxon>
        <taxon>Pseudomonadota</taxon>
        <taxon>Alphaproteobacteria</taxon>
        <taxon>Hyphomicrobiales</taxon>
        <taxon>Rhizobiaceae</taxon>
        <taxon>Rhizobium/Agrobacterium group</taxon>
        <taxon>Rhizobium</taxon>
    </lineage>
</organism>
<dbReference type="InterPro" id="IPR003593">
    <property type="entry name" value="AAA+_ATPase"/>
</dbReference>
<dbReference type="Gene3D" id="3.40.50.300">
    <property type="entry name" value="P-loop containing nucleotide triphosphate hydrolases"/>
    <property type="match status" value="2"/>
</dbReference>
<dbReference type="NCBIfam" id="NF007739">
    <property type="entry name" value="PRK10419.1"/>
    <property type="match status" value="2"/>
</dbReference>
<accession>A0ABT7KBL4</accession>
<dbReference type="PROSITE" id="PS50893">
    <property type="entry name" value="ABC_TRANSPORTER_2"/>
    <property type="match status" value="2"/>
</dbReference>
<evidence type="ECO:0000256" key="3">
    <source>
        <dbReference type="ARBA" id="ARBA00022448"/>
    </source>
</evidence>
<dbReference type="Pfam" id="PF08352">
    <property type="entry name" value="oligo_HPY"/>
    <property type="match status" value="2"/>
</dbReference>
<evidence type="ECO:0000313" key="8">
    <source>
        <dbReference type="Proteomes" id="UP001172630"/>
    </source>
</evidence>
<dbReference type="EMBL" id="JARFYN010000010">
    <property type="protein sequence ID" value="MDL2406006.1"/>
    <property type="molecule type" value="Genomic_DNA"/>
</dbReference>
<evidence type="ECO:0000256" key="2">
    <source>
        <dbReference type="ARBA" id="ARBA00005417"/>
    </source>
</evidence>
<keyword evidence="3" id="KW-0813">Transport</keyword>
<reference evidence="7" key="1">
    <citation type="submission" date="2023-06" db="EMBL/GenBank/DDBJ databases">
        <title>Phylogenetic Diversity of Rhizobium strains.</title>
        <authorList>
            <person name="Moura F.T."/>
            <person name="Helene L.C.F."/>
            <person name="Hungria M."/>
        </authorList>
    </citation>
    <scope>NUCLEOTIDE SEQUENCE</scope>
    <source>
        <strain evidence="7">CCGE524</strain>
    </source>
</reference>
<dbReference type="RefSeq" id="WP_285879034.1">
    <property type="nucleotide sequence ID" value="NZ_JARFYN010000010.1"/>
</dbReference>
<gene>
    <name evidence="7" type="ORF">PY650_10080</name>
</gene>
<keyword evidence="4" id="KW-0547">Nucleotide-binding</keyword>
<dbReference type="InterPro" id="IPR027417">
    <property type="entry name" value="P-loop_NTPase"/>
</dbReference>
<dbReference type="NCBIfam" id="NF008453">
    <property type="entry name" value="PRK11308.1"/>
    <property type="match status" value="2"/>
</dbReference>
<comment type="subcellular location">
    <subcellularLocation>
        <location evidence="1">Cell inner membrane</location>
        <topology evidence="1">Peripheral membrane protein</topology>
    </subcellularLocation>
</comment>
<evidence type="ECO:0000259" key="6">
    <source>
        <dbReference type="PROSITE" id="PS50893"/>
    </source>
</evidence>
<evidence type="ECO:0000256" key="4">
    <source>
        <dbReference type="ARBA" id="ARBA00022741"/>
    </source>
</evidence>
<dbReference type="InterPro" id="IPR050319">
    <property type="entry name" value="ABC_transp_ATP-bind"/>
</dbReference>
<dbReference type="PANTHER" id="PTHR43776">
    <property type="entry name" value="TRANSPORT ATP-BINDING PROTEIN"/>
    <property type="match status" value="1"/>
</dbReference>
<comment type="similarity">
    <text evidence="2">Belongs to the ABC transporter superfamily.</text>
</comment>
<dbReference type="Proteomes" id="UP001172630">
    <property type="component" value="Unassembled WGS sequence"/>
</dbReference>
<dbReference type="InterPro" id="IPR017871">
    <property type="entry name" value="ABC_transporter-like_CS"/>
</dbReference>
<dbReference type="SUPFAM" id="SSF52540">
    <property type="entry name" value="P-loop containing nucleoside triphosphate hydrolases"/>
    <property type="match status" value="2"/>
</dbReference>
<feature type="domain" description="ABC transporter" evidence="6">
    <location>
        <begin position="8"/>
        <end position="266"/>
    </location>
</feature>
<dbReference type="Pfam" id="PF00005">
    <property type="entry name" value="ABC_tran"/>
    <property type="match status" value="2"/>
</dbReference>
<feature type="domain" description="ABC transporter" evidence="6">
    <location>
        <begin position="313"/>
        <end position="569"/>
    </location>
</feature>
<dbReference type="SMART" id="SM00382">
    <property type="entry name" value="AAA"/>
    <property type="match status" value="2"/>
</dbReference>
<dbReference type="GO" id="GO:0005524">
    <property type="term" value="F:ATP binding"/>
    <property type="evidence" value="ECO:0007669"/>
    <property type="project" value="UniProtKB-KW"/>
</dbReference>
<dbReference type="InterPro" id="IPR013563">
    <property type="entry name" value="Oligopep_ABC_C"/>
</dbReference>
<evidence type="ECO:0000313" key="7">
    <source>
        <dbReference type="EMBL" id="MDL2406006.1"/>
    </source>
</evidence>
<proteinExistence type="inferred from homology"/>
<keyword evidence="5 7" id="KW-0067">ATP-binding</keyword>
<keyword evidence="8" id="KW-1185">Reference proteome</keyword>
<name>A0ABT7KBL4_9HYPH</name>
<evidence type="ECO:0000256" key="1">
    <source>
        <dbReference type="ARBA" id="ARBA00004417"/>
    </source>
</evidence>
<dbReference type="PROSITE" id="PS00211">
    <property type="entry name" value="ABC_TRANSPORTER_1"/>
    <property type="match status" value="2"/>
</dbReference>